<proteinExistence type="predicted"/>
<evidence type="ECO:0000313" key="3">
    <source>
        <dbReference type="Proteomes" id="UP001216253"/>
    </source>
</evidence>
<keyword evidence="3" id="KW-1185">Reference proteome</keyword>
<dbReference type="Proteomes" id="UP001216253">
    <property type="component" value="Unassembled WGS sequence"/>
</dbReference>
<dbReference type="InterPro" id="IPR009444">
    <property type="entry name" value="Conjugal_tfr_TraD_a-type"/>
</dbReference>
<protein>
    <submittedName>
        <fullName evidence="2">Conjugal transfer protein TraD</fullName>
    </submittedName>
</protein>
<sequence length="112" mass="11757">MRKPRDYDAELRALTDKARQLKNRKTSQLGELVAATGADALAVEELAGALLAIVTTTDPAKREAWRKRGAAFFSGEREAGSGSARPGTGNEPGRPAQDTGSDEPPRSPPGAA</sequence>
<dbReference type="Pfam" id="PF06412">
    <property type="entry name" value="TraD"/>
    <property type="match status" value="1"/>
</dbReference>
<comment type="caution">
    <text evidence="2">The sequence shown here is derived from an EMBL/GenBank/DDBJ whole genome shotgun (WGS) entry which is preliminary data.</text>
</comment>
<feature type="region of interest" description="Disordered" evidence="1">
    <location>
        <begin position="69"/>
        <end position="112"/>
    </location>
</feature>
<accession>A0ABT5WR78</accession>
<dbReference type="EMBL" id="JARESE010000043">
    <property type="protein sequence ID" value="MDE8652555.1"/>
    <property type="molecule type" value="Genomic_DNA"/>
</dbReference>
<reference evidence="2 3" key="1">
    <citation type="submission" date="2023-03" db="EMBL/GenBank/DDBJ databases">
        <title>NovoSphingobium album sp. nov. isolated from polycyclic aromatic hydrocarbons- and heavy-metal polluted soil.</title>
        <authorList>
            <person name="Liu Z."/>
            <person name="Wang K."/>
        </authorList>
    </citation>
    <scope>NUCLEOTIDE SEQUENCE [LARGE SCALE GENOMIC DNA]</scope>
    <source>
        <strain evidence="2 3">H3SJ31-1</strain>
    </source>
</reference>
<evidence type="ECO:0000256" key="1">
    <source>
        <dbReference type="SAM" id="MobiDB-lite"/>
    </source>
</evidence>
<evidence type="ECO:0000313" key="2">
    <source>
        <dbReference type="EMBL" id="MDE8652555.1"/>
    </source>
</evidence>
<organism evidence="2 3">
    <name type="scientific">Novosphingobium album</name>
    <name type="common">ex Liu et al. 2023</name>
    <dbReference type="NCBI Taxonomy" id="3031130"/>
    <lineage>
        <taxon>Bacteria</taxon>
        <taxon>Pseudomonadati</taxon>
        <taxon>Pseudomonadota</taxon>
        <taxon>Alphaproteobacteria</taxon>
        <taxon>Sphingomonadales</taxon>
        <taxon>Sphingomonadaceae</taxon>
        <taxon>Novosphingobium</taxon>
    </lineage>
</organism>
<gene>
    <name evidence="2" type="ORF">PYV00_12670</name>
</gene>
<dbReference type="RefSeq" id="WP_275228639.1">
    <property type="nucleotide sequence ID" value="NZ_JARESE010000043.1"/>
</dbReference>
<name>A0ABT5WR78_9SPHN</name>